<keyword evidence="4 8" id="KW-0813">Transport</keyword>
<reference evidence="10" key="1">
    <citation type="journal article" date="2012" name="Proc. Natl. Acad. Sci. U.S.A.">
        <title>Antigenic diversity is generated by distinct evolutionary mechanisms in African trypanosome species.</title>
        <authorList>
            <person name="Jackson A.P."/>
            <person name="Berry A."/>
            <person name="Aslett M."/>
            <person name="Allison H.C."/>
            <person name="Burton P."/>
            <person name="Vavrova-Anderson J."/>
            <person name="Brown R."/>
            <person name="Browne H."/>
            <person name="Corton N."/>
            <person name="Hauser H."/>
            <person name="Gamble J."/>
            <person name="Gilderthorp R."/>
            <person name="Marcello L."/>
            <person name="McQuillan J."/>
            <person name="Otto T.D."/>
            <person name="Quail M.A."/>
            <person name="Sanders M.J."/>
            <person name="van Tonder A."/>
            <person name="Ginger M.L."/>
            <person name="Field M.C."/>
            <person name="Barry J.D."/>
            <person name="Hertz-Fowler C."/>
            <person name="Berriman M."/>
        </authorList>
    </citation>
    <scope>NUCLEOTIDE SEQUENCE</scope>
    <source>
        <strain evidence="10">Y486</strain>
    </source>
</reference>
<keyword evidence="9" id="KW-1133">Transmembrane helix</keyword>
<dbReference type="InterPro" id="IPR024096">
    <property type="entry name" value="NO_sig/Golgi_transp_ligand-bd"/>
</dbReference>
<evidence type="ECO:0000256" key="6">
    <source>
        <dbReference type="ARBA" id="ARBA00022892"/>
    </source>
</evidence>
<dbReference type="GO" id="GO:0030008">
    <property type="term" value="C:TRAPP complex"/>
    <property type="evidence" value="ECO:0007669"/>
    <property type="project" value="InterPro"/>
</dbReference>
<dbReference type="Pfam" id="PF04051">
    <property type="entry name" value="TRAPP"/>
    <property type="match status" value="1"/>
</dbReference>
<comment type="similarity">
    <text evidence="3 8">Belongs to the TRAPP small subunits family. BET3 subfamily.</text>
</comment>
<protein>
    <recommendedName>
        <fullName evidence="8">Trafficking protein particle complex subunit</fullName>
    </recommendedName>
</protein>
<keyword evidence="7 8" id="KW-0333">Golgi apparatus</keyword>
<feature type="transmembrane region" description="Helical" evidence="9">
    <location>
        <begin position="138"/>
        <end position="159"/>
    </location>
</feature>
<evidence type="ECO:0000256" key="5">
    <source>
        <dbReference type="ARBA" id="ARBA00022824"/>
    </source>
</evidence>
<evidence type="ECO:0000256" key="1">
    <source>
        <dbReference type="ARBA" id="ARBA00004222"/>
    </source>
</evidence>
<evidence type="ECO:0000256" key="2">
    <source>
        <dbReference type="ARBA" id="ARBA00004240"/>
    </source>
</evidence>
<dbReference type="PANTHER" id="PTHR13048">
    <property type="entry name" value="TRAFFICKING PROTEIN PARTICLE COMPLEX SUBUNIT 3"/>
    <property type="match status" value="1"/>
</dbReference>
<dbReference type="GO" id="GO:0005794">
    <property type="term" value="C:Golgi apparatus"/>
    <property type="evidence" value="ECO:0007669"/>
    <property type="project" value="UniProtKB-SubCell"/>
</dbReference>
<comment type="subcellular location">
    <subcellularLocation>
        <location evidence="2">Endoplasmic reticulum</location>
    </subcellularLocation>
    <subcellularLocation>
        <location evidence="1 8">Golgi apparatus</location>
        <location evidence="1 8">cis-Golgi network</location>
    </subcellularLocation>
</comment>
<sequence>MQSRGNNSAKIGEDAFESGEKASAEFFAITYGALVHQMISDLPQADDIEVVNQQLEGMGRRIGSRLVEEYSARSGAPPCRTFAQAAEAVALIGLRMFLNIGATVQQQGGAGDNFIVTFSDNPLSLFVELPEGPIRERLWYSNVICGVIAGALAMVGFVAEASFVRDTLRGDPSNEILLSFKGKEKETFQVEQ</sequence>
<evidence type="ECO:0000256" key="8">
    <source>
        <dbReference type="PIRNR" id="PIRNR018293"/>
    </source>
</evidence>
<dbReference type="VEuPathDB" id="TriTrypDB:TvY486_0804570"/>
<dbReference type="OMA" id="MVQMQVQ"/>
<accession>G0U194</accession>
<proteinExistence type="inferred from homology"/>
<dbReference type="CDD" id="cd14942">
    <property type="entry name" value="TRAPPC3_bet3"/>
    <property type="match status" value="1"/>
</dbReference>
<evidence type="ECO:0000256" key="9">
    <source>
        <dbReference type="SAM" id="Phobius"/>
    </source>
</evidence>
<dbReference type="InterPro" id="IPR016721">
    <property type="entry name" value="Bet3"/>
</dbReference>
<dbReference type="PIRSF" id="PIRSF018293">
    <property type="entry name" value="TRAPP_I_complex_Bet3"/>
    <property type="match status" value="1"/>
</dbReference>
<comment type="subunit">
    <text evidence="8">Homodimer.</text>
</comment>
<evidence type="ECO:0000313" key="10">
    <source>
        <dbReference type="EMBL" id="CCC49849.1"/>
    </source>
</evidence>
<evidence type="ECO:0000256" key="4">
    <source>
        <dbReference type="ARBA" id="ARBA00022448"/>
    </source>
</evidence>
<dbReference type="GO" id="GO:0005783">
    <property type="term" value="C:endoplasmic reticulum"/>
    <property type="evidence" value="ECO:0007669"/>
    <property type="project" value="UniProtKB-SubCell"/>
</dbReference>
<dbReference type="GO" id="GO:0048193">
    <property type="term" value="P:Golgi vesicle transport"/>
    <property type="evidence" value="ECO:0007669"/>
    <property type="project" value="InterPro"/>
</dbReference>
<dbReference type="EMBL" id="HE573024">
    <property type="protein sequence ID" value="CCC49849.1"/>
    <property type="molecule type" value="Genomic_DNA"/>
</dbReference>
<evidence type="ECO:0000256" key="7">
    <source>
        <dbReference type="ARBA" id="ARBA00023034"/>
    </source>
</evidence>
<keyword evidence="9" id="KW-0812">Transmembrane</keyword>
<dbReference type="InterPro" id="IPR007194">
    <property type="entry name" value="TRAPP_component"/>
</dbReference>
<dbReference type="AlphaFoldDB" id="G0U194"/>
<dbReference type="SUPFAM" id="SSF111126">
    <property type="entry name" value="Ligand-binding domain in the NO signalling and Golgi transport"/>
    <property type="match status" value="1"/>
</dbReference>
<evidence type="ECO:0000256" key="3">
    <source>
        <dbReference type="ARBA" id="ARBA00006218"/>
    </source>
</evidence>
<keyword evidence="9" id="KW-0472">Membrane</keyword>
<keyword evidence="5" id="KW-0256">Endoplasmic reticulum</keyword>
<keyword evidence="6 8" id="KW-0931">ER-Golgi transport</keyword>
<comment type="function">
    <text evidence="8">May play a role in vesicular transport from endoplasmic reticulum to Golgi.</text>
</comment>
<gene>
    <name evidence="10" type="ORF">TVY486_0804570</name>
</gene>
<organism evidence="10">
    <name type="scientific">Trypanosoma vivax (strain Y486)</name>
    <dbReference type="NCBI Taxonomy" id="1055687"/>
    <lineage>
        <taxon>Eukaryota</taxon>
        <taxon>Discoba</taxon>
        <taxon>Euglenozoa</taxon>
        <taxon>Kinetoplastea</taxon>
        <taxon>Metakinetoplastina</taxon>
        <taxon>Trypanosomatida</taxon>
        <taxon>Trypanosomatidae</taxon>
        <taxon>Trypanosoma</taxon>
        <taxon>Duttonella</taxon>
    </lineage>
</organism>
<name>G0U194_TRYVY</name>
<dbReference type="Gene3D" id="3.30.1380.20">
    <property type="entry name" value="Trafficking protein particle complex subunit 3"/>
    <property type="match status" value="1"/>
</dbReference>